<dbReference type="AlphaFoldDB" id="A0A2R6S5H8"/>
<dbReference type="Proteomes" id="UP000186601">
    <property type="component" value="Unassembled WGS sequence"/>
</dbReference>
<sequence>MALLKTAHRLPITPYHPLTTSASELLILLLSCIDDFSQITTSQALVQFMAASELLQEPRLAPDAKHVLETFALSLSYLVGDDAKAAREAQMMHSVLGKGDAVGPNSESDIVIRRVSEFGAGDTQRAVALLIALVRWASWTPKAFYTQLLLSAVTCVAQEAVSGAGAKEGLLWRAFVVGRLPHLLINFEQAVELEGTSAADWRHAMHLALAPLLQEQDLLVKCNSICEGTTDSVTSGSAPSTSHLFIGELLHKLFEIQLVDQSFMLTAKNTLQYEFHPRIQTEAQEHGMDVEVRSEGFFLE</sequence>
<evidence type="ECO:0000313" key="2">
    <source>
        <dbReference type="Proteomes" id="UP000186601"/>
    </source>
</evidence>
<name>A0A2R6S5H8_9APHY</name>
<comment type="caution">
    <text evidence="1">The sequence shown here is derived from an EMBL/GenBank/DDBJ whole genome shotgun (WGS) entry which is preliminary data.</text>
</comment>
<dbReference type="STRING" id="98765.A0A2R6S5H8"/>
<dbReference type="OrthoDB" id="5549158at2759"/>
<dbReference type="EMBL" id="MLYV02000035">
    <property type="protein sequence ID" value="PSS37550.1"/>
    <property type="molecule type" value="Genomic_DNA"/>
</dbReference>
<protein>
    <submittedName>
        <fullName evidence="1">Uncharacterized protein</fullName>
    </submittedName>
</protein>
<evidence type="ECO:0000313" key="1">
    <source>
        <dbReference type="EMBL" id="PSS37550.1"/>
    </source>
</evidence>
<proteinExistence type="predicted"/>
<organism evidence="1 2">
    <name type="scientific">Hermanssonia centrifuga</name>
    <dbReference type="NCBI Taxonomy" id="98765"/>
    <lineage>
        <taxon>Eukaryota</taxon>
        <taxon>Fungi</taxon>
        <taxon>Dikarya</taxon>
        <taxon>Basidiomycota</taxon>
        <taxon>Agaricomycotina</taxon>
        <taxon>Agaricomycetes</taxon>
        <taxon>Polyporales</taxon>
        <taxon>Meruliaceae</taxon>
        <taxon>Hermanssonia</taxon>
    </lineage>
</organism>
<keyword evidence="2" id="KW-1185">Reference proteome</keyword>
<reference evidence="1 2" key="1">
    <citation type="submission" date="2018-02" db="EMBL/GenBank/DDBJ databases">
        <title>Genome sequence of the basidiomycete white-rot fungus Phlebia centrifuga.</title>
        <authorList>
            <person name="Granchi Z."/>
            <person name="Peng M."/>
            <person name="de Vries R.P."/>
            <person name="Hilden K."/>
            <person name="Makela M.R."/>
            <person name="Grigoriev I."/>
            <person name="Riley R."/>
        </authorList>
    </citation>
    <scope>NUCLEOTIDE SEQUENCE [LARGE SCALE GENOMIC DNA]</scope>
    <source>
        <strain evidence="1 2">FBCC195</strain>
    </source>
</reference>
<gene>
    <name evidence="1" type="ORF">PHLCEN_2v566</name>
</gene>
<accession>A0A2R6S5H8</accession>